<evidence type="ECO:0000256" key="4">
    <source>
        <dbReference type="ARBA" id="ARBA00012557"/>
    </source>
</evidence>
<dbReference type="EMBL" id="CAJFCW020000005">
    <property type="protein sequence ID" value="CAG9116725.1"/>
    <property type="molecule type" value="Genomic_DNA"/>
</dbReference>
<sequence>MTTASQISVLLITQPWPYELNYAKKFELTFKRELEKLEWNGTILETFENFDKYVGAWSIWPLLGRLYSQTKETDWLLIAEPFSEVDWAALKSYTEGLDPETDVFQGKGLEDKEPVIIHHFFGFQGQEKPLKYPDFGAGVLISKIFFKKIAEVAGQHEKNDFTIDVKFELAKFIYDNIGTELEDSDRFCLSDGPQCIVRYRAPKYDATEDGCSNEITKENVFYAVKTYNGYHKTRVVYVKRTWGKETKYIEFFSDTDDYYVPTIDLKVPNTEIGHCGKTLAIIKHYLSHEEVKQAPWLVIADDDTLLSVSRIHRMLNCLPSTSKVILGERYGYGFDWDGLGGYDYPTGGSAFVISREAARHLAVSCECPQLDSPDDMIIGACARRLHIPILHSQAFHQAQRKEYDPRYIAKIPPISFHKFENIDPYSEYMDYLYEAEDAKTRHTEL</sequence>
<keyword evidence="9" id="KW-0735">Signal-anchor</keyword>
<dbReference type="Proteomes" id="UP000783686">
    <property type="component" value="Unassembled WGS sequence"/>
</dbReference>
<dbReference type="Gene3D" id="3.90.550.50">
    <property type="match status" value="1"/>
</dbReference>
<dbReference type="EC" id="2.4.1.122" evidence="4"/>
<evidence type="ECO:0000313" key="13">
    <source>
        <dbReference type="EMBL" id="CAD5222729.1"/>
    </source>
</evidence>
<dbReference type="Proteomes" id="UP000614601">
    <property type="component" value="Unassembled WGS sequence"/>
</dbReference>
<evidence type="ECO:0000313" key="14">
    <source>
        <dbReference type="Proteomes" id="UP000614601"/>
    </source>
</evidence>
<dbReference type="AlphaFoldDB" id="A0A811L3E4"/>
<keyword evidence="5" id="KW-0328">Glycosyltransferase</keyword>
<dbReference type="PANTHER" id="PTHR23033:SF14">
    <property type="entry name" value="GLYCOPROTEIN-N-ACETYLGALACTOSAMINE 3-BETA-GALACTOSYLTRANSFERASE 1-RELATED"/>
    <property type="match status" value="1"/>
</dbReference>
<dbReference type="GO" id="GO:0000166">
    <property type="term" value="F:nucleotide binding"/>
    <property type="evidence" value="ECO:0007669"/>
    <property type="project" value="UniProtKB-KW"/>
</dbReference>
<comment type="subcellular location">
    <subcellularLocation>
        <location evidence="1">Membrane</location>
        <topology evidence="1">Single-pass type II membrane protein</topology>
    </subcellularLocation>
</comment>
<evidence type="ECO:0000256" key="5">
    <source>
        <dbReference type="ARBA" id="ARBA00022676"/>
    </source>
</evidence>
<feature type="domain" description="Fringe-like glycosyltransferase" evidence="12">
    <location>
        <begin position="214"/>
        <end position="421"/>
    </location>
</feature>
<evidence type="ECO:0000256" key="2">
    <source>
        <dbReference type="ARBA" id="ARBA00004922"/>
    </source>
</evidence>
<dbReference type="EMBL" id="CAJFDH010000005">
    <property type="protein sequence ID" value="CAD5222729.1"/>
    <property type="molecule type" value="Genomic_DNA"/>
</dbReference>
<keyword evidence="11" id="KW-0472">Membrane</keyword>
<dbReference type="Pfam" id="PF02434">
    <property type="entry name" value="Fringe"/>
    <property type="match status" value="1"/>
</dbReference>
<proteinExistence type="inferred from homology"/>
<evidence type="ECO:0000256" key="8">
    <source>
        <dbReference type="ARBA" id="ARBA00022741"/>
    </source>
</evidence>
<dbReference type="InterPro" id="IPR026050">
    <property type="entry name" value="C1GALT1/C1GALT1_chp1"/>
</dbReference>
<dbReference type="InterPro" id="IPR003378">
    <property type="entry name" value="Fringe-like_glycosylTrfase"/>
</dbReference>
<keyword evidence="6" id="KW-0808">Transferase</keyword>
<keyword evidence="14" id="KW-1185">Reference proteome</keyword>
<comment type="similarity">
    <text evidence="3">Belongs to the glycosyltransferase 31 family. Beta3-Gal-T subfamily.</text>
</comment>
<evidence type="ECO:0000256" key="10">
    <source>
        <dbReference type="ARBA" id="ARBA00022989"/>
    </source>
</evidence>
<keyword evidence="10" id="KW-1133">Transmembrane helix</keyword>
<comment type="caution">
    <text evidence="13">The sequence shown here is derived from an EMBL/GenBank/DDBJ whole genome shotgun (WGS) entry which is preliminary data.</text>
</comment>
<comment type="pathway">
    <text evidence="2">Protein modification; protein glycosylation.</text>
</comment>
<reference evidence="13" key="1">
    <citation type="submission" date="2020-09" db="EMBL/GenBank/DDBJ databases">
        <authorList>
            <person name="Kikuchi T."/>
        </authorList>
    </citation>
    <scope>NUCLEOTIDE SEQUENCE</scope>
    <source>
        <strain evidence="13">SH1</strain>
    </source>
</reference>
<dbReference type="PANTHER" id="PTHR23033">
    <property type="entry name" value="BETA1,3-GALACTOSYLTRANSFERASE"/>
    <property type="match status" value="1"/>
</dbReference>
<evidence type="ECO:0000256" key="1">
    <source>
        <dbReference type="ARBA" id="ARBA00004606"/>
    </source>
</evidence>
<name>A0A811L3E4_9BILA</name>
<keyword evidence="8" id="KW-0547">Nucleotide-binding</keyword>
<evidence type="ECO:0000256" key="7">
    <source>
        <dbReference type="ARBA" id="ARBA00022692"/>
    </source>
</evidence>
<dbReference type="OrthoDB" id="421979at2759"/>
<evidence type="ECO:0000256" key="9">
    <source>
        <dbReference type="ARBA" id="ARBA00022968"/>
    </source>
</evidence>
<keyword evidence="7" id="KW-0812">Transmembrane</keyword>
<evidence type="ECO:0000256" key="6">
    <source>
        <dbReference type="ARBA" id="ARBA00022679"/>
    </source>
</evidence>
<accession>A0A811L3E4</accession>
<dbReference type="GO" id="GO:0016020">
    <property type="term" value="C:membrane"/>
    <property type="evidence" value="ECO:0007669"/>
    <property type="project" value="UniProtKB-SubCell"/>
</dbReference>
<organism evidence="13 14">
    <name type="scientific">Bursaphelenchus okinawaensis</name>
    <dbReference type="NCBI Taxonomy" id="465554"/>
    <lineage>
        <taxon>Eukaryota</taxon>
        <taxon>Metazoa</taxon>
        <taxon>Ecdysozoa</taxon>
        <taxon>Nematoda</taxon>
        <taxon>Chromadorea</taxon>
        <taxon>Rhabditida</taxon>
        <taxon>Tylenchina</taxon>
        <taxon>Tylenchomorpha</taxon>
        <taxon>Aphelenchoidea</taxon>
        <taxon>Aphelenchoididae</taxon>
        <taxon>Bursaphelenchus</taxon>
    </lineage>
</organism>
<dbReference type="GO" id="GO:0016263">
    <property type="term" value="F:glycoprotein-N-acetylgalactosamine 3-beta-galactosyltransferase activity"/>
    <property type="evidence" value="ECO:0007669"/>
    <property type="project" value="UniProtKB-EC"/>
</dbReference>
<gene>
    <name evidence="13" type="ORF">BOKJ2_LOCUS9789</name>
</gene>
<evidence type="ECO:0000256" key="11">
    <source>
        <dbReference type="ARBA" id="ARBA00023136"/>
    </source>
</evidence>
<protein>
    <recommendedName>
        <fullName evidence="4">N-acetylgalactosaminide beta-1,3-galactosyltransferase</fullName>
        <ecNumber evidence="4">2.4.1.122</ecNumber>
    </recommendedName>
</protein>
<evidence type="ECO:0000256" key="3">
    <source>
        <dbReference type="ARBA" id="ARBA00006462"/>
    </source>
</evidence>
<evidence type="ECO:0000259" key="12">
    <source>
        <dbReference type="Pfam" id="PF02434"/>
    </source>
</evidence>